<evidence type="ECO:0000256" key="1">
    <source>
        <dbReference type="ARBA" id="ARBA00002313"/>
    </source>
</evidence>
<dbReference type="RefSeq" id="WP_108856749.1">
    <property type="nucleotide sequence ID" value="NZ_OMOI01000001.1"/>
</dbReference>
<evidence type="ECO:0000256" key="14">
    <source>
        <dbReference type="SAM" id="Phobius"/>
    </source>
</evidence>
<dbReference type="GO" id="GO:0055085">
    <property type="term" value="P:transmembrane transport"/>
    <property type="evidence" value="ECO:0007669"/>
    <property type="project" value="InterPro"/>
</dbReference>
<evidence type="ECO:0000256" key="10">
    <source>
        <dbReference type="ARBA" id="ARBA00023065"/>
    </source>
</evidence>
<evidence type="ECO:0000256" key="2">
    <source>
        <dbReference type="ARBA" id="ARBA00004651"/>
    </source>
</evidence>
<comment type="subcellular location">
    <subcellularLocation>
        <location evidence="2 13">Cell membrane</location>
        <topology evidence="2 13">Multi-pass membrane protein</topology>
    </subcellularLocation>
</comment>
<keyword evidence="16" id="KW-1185">Reference proteome</keyword>
<evidence type="ECO:0000256" key="13">
    <source>
        <dbReference type="RuleBase" id="RU003943"/>
    </source>
</evidence>
<comment type="function">
    <text evidence="1">Involved in the high-affinity zinc uptake transport system.</text>
</comment>
<feature type="transmembrane region" description="Helical" evidence="14">
    <location>
        <begin position="210"/>
        <end position="233"/>
    </location>
</feature>
<organism evidence="15 16">
    <name type="scientific">Aliiroseovarius pelagivivens</name>
    <dbReference type="NCBI Taxonomy" id="1639690"/>
    <lineage>
        <taxon>Bacteria</taxon>
        <taxon>Pseudomonadati</taxon>
        <taxon>Pseudomonadota</taxon>
        <taxon>Alphaproteobacteria</taxon>
        <taxon>Rhodobacterales</taxon>
        <taxon>Paracoccaceae</taxon>
        <taxon>Aliiroseovarius</taxon>
    </lineage>
</organism>
<keyword evidence="11 14" id="KW-0472">Membrane</keyword>
<evidence type="ECO:0000256" key="6">
    <source>
        <dbReference type="ARBA" id="ARBA00022692"/>
    </source>
</evidence>
<dbReference type="SUPFAM" id="SSF81345">
    <property type="entry name" value="ABC transporter involved in vitamin B12 uptake, BtuC"/>
    <property type="match status" value="1"/>
</dbReference>
<evidence type="ECO:0000256" key="12">
    <source>
        <dbReference type="ARBA" id="ARBA00040080"/>
    </source>
</evidence>
<feature type="transmembrane region" description="Helical" evidence="14">
    <location>
        <begin position="170"/>
        <end position="198"/>
    </location>
</feature>
<evidence type="ECO:0000256" key="9">
    <source>
        <dbReference type="ARBA" id="ARBA00022989"/>
    </source>
</evidence>
<name>A0A2R8AL41_9RHOB</name>
<dbReference type="EMBL" id="OMOI01000001">
    <property type="protein sequence ID" value="SPF76775.1"/>
    <property type="molecule type" value="Genomic_DNA"/>
</dbReference>
<keyword evidence="6 13" id="KW-0812">Transmembrane</keyword>
<dbReference type="Gene3D" id="1.10.3470.10">
    <property type="entry name" value="ABC transporter involved in vitamin B12 uptake, BtuC"/>
    <property type="match status" value="1"/>
</dbReference>
<sequence length="265" mass="27223">MLDDFLVRAALAAFGLSIATGPLGAFVVWRRMAYFGDATAHAAILGVALALIFSVPISLGTLIVALAMAGAISWMMAQGQSPDSGLGVLSFGALSAGLVAISFVPNVRVDLSAYLFGDILTVTRSDLLLIWGGAALIAAVIAWRWSKLLLSTLSPDLAAASGVKPNRESLVITVSIALVVAVSLKVVGALLVSAMLIIPATAARRVSTSPLQMVIAAVLVSWAASGAGLWASLRLDTPAGPSIIVAAALIFVLTTSYRTIRNPTS</sequence>
<evidence type="ECO:0000256" key="4">
    <source>
        <dbReference type="ARBA" id="ARBA00022448"/>
    </source>
</evidence>
<gene>
    <name evidence="15" type="primary">znuB</name>
    <name evidence="15" type="ORF">ALP8811_01789</name>
</gene>
<evidence type="ECO:0000256" key="8">
    <source>
        <dbReference type="ARBA" id="ARBA00022906"/>
    </source>
</evidence>
<dbReference type="PANTHER" id="PTHR30477:SF23">
    <property type="entry name" value="HIGH-AFFINITY ZINC UPTAKE SYSTEM MEMBRANE PROTEIN ZNUB"/>
    <property type="match status" value="1"/>
</dbReference>
<keyword evidence="4 13" id="KW-0813">Transport</keyword>
<evidence type="ECO:0000313" key="16">
    <source>
        <dbReference type="Proteomes" id="UP000244911"/>
    </source>
</evidence>
<evidence type="ECO:0000256" key="7">
    <source>
        <dbReference type="ARBA" id="ARBA00022833"/>
    </source>
</evidence>
<feature type="transmembrane region" description="Helical" evidence="14">
    <location>
        <begin position="41"/>
        <end position="74"/>
    </location>
</feature>
<dbReference type="GO" id="GO:0043190">
    <property type="term" value="C:ATP-binding cassette (ABC) transporter complex"/>
    <property type="evidence" value="ECO:0007669"/>
    <property type="project" value="InterPro"/>
</dbReference>
<dbReference type="PANTHER" id="PTHR30477">
    <property type="entry name" value="ABC-TRANSPORTER METAL-BINDING PROTEIN"/>
    <property type="match status" value="1"/>
</dbReference>
<keyword evidence="8" id="KW-0864">Zinc transport</keyword>
<dbReference type="AlphaFoldDB" id="A0A2R8AL41"/>
<proteinExistence type="inferred from homology"/>
<dbReference type="OrthoDB" id="9783937at2"/>
<accession>A0A2R8AL41</accession>
<reference evidence="15 16" key="1">
    <citation type="submission" date="2018-03" db="EMBL/GenBank/DDBJ databases">
        <authorList>
            <person name="Keele B.F."/>
        </authorList>
    </citation>
    <scope>NUCLEOTIDE SEQUENCE [LARGE SCALE GENOMIC DNA]</scope>
    <source>
        <strain evidence="15 16">CECT 8811</strain>
    </source>
</reference>
<keyword evidence="7" id="KW-0862">Zinc</keyword>
<feature type="transmembrane region" description="Helical" evidence="14">
    <location>
        <begin position="86"/>
        <end position="107"/>
    </location>
</feature>
<keyword evidence="5" id="KW-1003">Cell membrane</keyword>
<feature type="transmembrane region" description="Helical" evidence="14">
    <location>
        <begin position="239"/>
        <end position="260"/>
    </location>
</feature>
<evidence type="ECO:0000256" key="3">
    <source>
        <dbReference type="ARBA" id="ARBA00008034"/>
    </source>
</evidence>
<dbReference type="GO" id="GO:0010043">
    <property type="term" value="P:response to zinc ion"/>
    <property type="evidence" value="ECO:0007669"/>
    <property type="project" value="TreeGrafter"/>
</dbReference>
<dbReference type="CDD" id="cd06550">
    <property type="entry name" value="TM_ABC_iron-siderophores_like"/>
    <property type="match status" value="1"/>
</dbReference>
<keyword evidence="10" id="KW-0406">Ion transport</keyword>
<dbReference type="Pfam" id="PF00950">
    <property type="entry name" value="ABC-3"/>
    <property type="match status" value="1"/>
</dbReference>
<dbReference type="InterPro" id="IPR001626">
    <property type="entry name" value="ABC_TroCD"/>
</dbReference>
<feature type="transmembrane region" description="Helical" evidence="14">
    <location>
        <begin position="6"/>
        <end position="29"/>
    </location>
</feature>
<keyword evidence="9 14" id="KW-1133">Transmembrane helix</keyword>
<comment type="similarity">
    <text evidence="3 13">Belongs to the ABC-3 integral membrane protein family.</text>
</comment>
<evidence type="ECO:0000256" key="11">
    <source>
        <dbReference type="ARBA" id="ARBA00023136"/>
    </source>
</evidence>
<dbReference type="GO" id="GO:0006829">
    <property type="term" value="P:zinc ion transport"/>
    <property type="evidence" value="ECO:0007669"/>
    <property type="project" value="UniProtKB-KW"/>
</dbReference>
<evidence type="ECO:0000313" key="15">
    <source>
        <dbReference type="EMBL" id="SPF76775.1"/>
    </source>
</evidence>
<evidence type="ECO:0000256" key="5">
    <source>
        <dbReference type="ARBA" id="ARBA00022475"/>
    </source>
</evidence>
<dbReference type="Proteomes" id="UP000244911">
    <property type="component" value="Unassembled WGS sequence"/>
</dbReference>
<protein>
    <recommendedName>
        <fullName evidence="12">High-affinity zinc uptake system membrane protein ZnuB</fullName>
    </recommendedName>
</protein>
<dbReference type="InterPro" id="IPR037294">
    <property type="entry name" value="ABC_BtuC-like"/>
</dbReference>
<feature type="transmembrane region" description="Helical" evidence="14">
    <location>
        <begin position="127"/>
        <end position="145"/>
    </location>
</feature>